<keyword evidence="1" id="KW-0732">Signal</keyword>
<evidence type="ECO:0000256" key="1">
    <source>
        <dbReference type="SAM" id="SignalP"/>
    </source>
</evidence>
<feature type="signal peptide" evidence="1">
    <location>
        <begin position="1"/>
        <end position="17"/>
    </location>
</feature>
<accession>A0AAV4C874</accession>
<proteinExistence type="predicted"/>
<protein>
    <recommendedName>
        <fullName evidence="4">Secreted protein</fullName>
    </recommendedName>
</protein>
<reference evidence="2 3" key="1">
    <citation type="journal article" date="2021" name="Elife">
        <title>Chloroplast acquisition without the gene transfer in kleptoplastic sea slugs, Plakobranchus ocellatus.</title>
        <authorList>
            <person name="Maeda T."/>
            <person name="Takahashi S."/>
            <person name="Yoshida T."/>
            <person name="Shimamura S."/>
            <person name="Takaki Y."/>
            <person name="Nagai Y."/>
            <person name="Toyoda A."/>
            <person name="Suzuki Y."/>
            <person name="Arimoto A."/>
            <person name="Ishii H."/>
            <person name="Satoh N."/>
            <person name="Nishiyama T."/>
            <person name="Hasebe M."/>
            <person name="Maruyama T."/>
            <person name="Minagawa J."/>
            <person name="Obokata J."/>
            <person name="Shigenobu S."/>
        </authorList>
    </citation>
    <scope>NUCLEOTIDE SEQUENCE [LARGE SCALE GENOMIC DNA]</scope>
</reference>
<dbReference type="AlphaFoldDB" id="A0AAV4C874"/>
<sequence length="162" mass="18167">MWFELAIILVLSIGAQADKKSDIDSCSTQEAIDSARTSSRKCTLAREWRACLVDLMTAGRLTSEEFPDKMSEAEAIHCYIKSDAKSCDIDSCSQQTEINSAIKKSKRCMLARKWRACLDELQPSCPFTSEDYPFNLTMTEAMSCYGLDKDDDDDDDNDDGKT</sequence>
<name>A0AAV4C874_9GAST</name>
<keyword evidence="3" id="KW-1185">Reference proteome</keyword>
<dbReference type="Proteomes" id="UP000735302">
    <property type="component" value="Unassembled WGS sequence"/>
</dbReference>
<gene>
    <name evidence="2" type="ORF">PoB_005404600</name>
</gene>
<comment type="caution">
    <text evidence="2">The sequence shown here is derived from an EMBL/GenBank/DDBJ whole genome shotgun (WGS) entry which is preliminary data.</text>
</comment>
<dbReference type="EMBL" id="BLXT01005926">
    <property type="protein sequence ID" value="GFO27541.1"/>
    <property type="molecule type" value="Genomic_DNA"/>
</dbReference>
<evidence type="ECO:0000313" key="3">
    <source>
        <dbReference type="Proteomes" id="UP000735302"/>
    </source>
</evidence>
<feature type="chain" id="PRO_5043349102" description="Secreted protein" evidence="1">
    <location>
        <begin position="18"/>
        <end position="162"/>
    </location>
</feature>
<evidence type="ECO:0000313" key="2">
    <source>
        <dbReference type="EMBL" id="GFO27541.1"/>
    </source>
</evidence>
<organism evidence="2 3">
    <name type="scientific">Plakobranchus ocellatus</name>
    <dbReference type="NCBI Taxonomy" id="259542"/>
    <lineage>
        <taxon>Eukaryota</taxon>
        <taxon>Metazoa</taxon>
        <taxon>Spiralia</taxon>
        <taxon>Lophotrochozoa</taxon>
        <taxon>Mollusca</taxon>
        <taxon>Gastropoda</taxon>
        <taxon>Heterobranchia</taxon>
        <taxon>Euthyneura</taxon>
        <taxon>Panpulmonata</taxon>
        <taxon>Sacoglossa</taxon>
        <taxon>Placobranchoidea</taxon>
        <taxon>Plakobranchidae</taxon>
        <taxon>Plakobranchus</taxon>
    </lineage>
</organism>
<evidence type="ECO:0008006" key="4">
    <source>
        <dbReference type="Google" id="ProtNLM"/>
    </source>
</evidence>